<dbReference type="AlphaFoldDB" id="A0A0U4NM66"/>
<name>A0A0U4NM66_9BACL</name>
<dbReference type="RefSeq" id="WP_096467400.1">
    <property type="nucleotide sequence ID" value="NZ_AP017312.1"/>
</dbReference>
<dbReference type="EMBL" id="AP017312">
    <property type="protein sequence ID" value="BAU29748.1"/>
    <property type="molecule type" value="Genomic_DNA"/>
</dbReference>
<protein>
    <submittedName>
        <fullName evidence="1">Uncharacterized protein</fullName>
    </submittedName>
</protein>
<evidence type="ECO:0000313" key="2">
    <source>
        <dbReference type="Proteomes" id="UP000217696"/>
    </source>
</evidence>
<keyword evidence="2" id="KW-1185">Reference proteome</keyword>
<proteinExistence type="predicted"/>
<organism evidence="1 2">
    <name type="scientific">Aneurinibacillus soli</name>
    <dbReference type="NCBI Taxonomy" id="1500254"/>
    <lineage>
        <taxon>Bacteria</taxon>
        <taxon>Bacillati</taxon>
        <taxon>Bacillota</taxon>
        <taxon>Bacilli</taxon>
        <taxon>Bacillales</taxon>
        <taxon>Paenibacillaceae</taxon>
        <taxon>Aneurinibacillus group</taxon>
        <taxon>Aneurinibacillus</taxon>
    </lineage>
</organism>
<reference evidence="1 2" key="1">
    <citation type="submission" date="2015-12" db="EMBL/GenBank/DDBJ databases">
        <title>Genome sequence of Aneurinibacillus soli.</title>
        <authorList>
            <person name="Lee J.S."/>
            <person name="Lee K.C."/>
            <person name="Kim K.K."/>
            <person name="Lee B.W."/>
        </authorList>
    </citation>
    <scope>NUCLEOTIDE SEQUENCE [LARGE SCALE GENOMIC DNA]</scope>
    <source>
        <strain evidence="1 2">CB4</strain>
    </source>
</reference>
<dbReference type="OrthoDB" id="2678684at2"/>
<gene>
    <name evidence="1" type="ORF">CB4_03985</name>
</gene>
<dbReference type="Proteomes" id="UP000217696">
    <property type="component" value="Chromosome"/>
</dbReference>
<sequence length="122" mass="13487">MSTSTAITTLETLAAIHRCNDESQLYTQIVHNFARLPHFSWIGVYLETEGLPMLAASSADTPLDSLARQSILQIPIGTEEEYYGKLTIIARPSCTIDEADYMGLTKIGHELGKKITTLRTSE</sequence>
<dbReference type="KEGG" id="asoc:CB4_03985"/>
<evidence type="ECO:0000313" key="1">
    <source>
        <dbReference type="EMBL" id="BAU29748.1"/>
    </source>
</evidence>
<accession>A0A0U4NM66</accession>